<dbReference type="AlphaFoldDB" id="A0A917HGN7"/>
<keyword evidence="2" id="KW-1185">Reference proteome</keyword>
<name>A0A917HGN7_9BACI</name>
<reference evidence="1" key="2">
    <citation type="submission" date="2020-09" db="EMBL/GenBank/DDBJ databases">
        <authorList>
            <person name="Sun Q."/>
            <person name="Zhou Y."/>
        </authorList>
    </citation>
    <scope>NUCLEOTIDE SEQUENCE</scope>
    <source>
        <strain evidence="1">CGMCC 1.12754</strain>
    </source>
</reference>
<dbReference type="Proteomes" id="UP000622860">
    <property type="component" value="Unassembled WGS sequence"/>
</dbReference>
<gene>
    <name evidence="1" type="ORF">GCM10011398_24870</name>
</gene>
<organism evidence="1 2">
    <name type="scientific">Virgibacillus oceani</name>
    <dbReference type="NCBI Taxonomy" id="1479511"/>
    <lineage>
        <taxon>Bacteria</taxon>
        <taxon>Bacillati</taxon>
        <taxon>Bacillota</taxon>
        <taxon>Bacilli</taxon>
        <taxon>Bacillales</taxon>
        <taxon>Bacillaceae</taxon>
        <taxon>Virgibacillus</taxon>
    </lineage>
</organism>
<accession>A0A917HGN7</accession>
<dbReference type="EMBL" id="BMFR01000010">
    <property type="protein sequence ID" value="GGG78598.1"/>
    <property type="molecule type" value="Genomic_DNA"/>
</dbReference>
<evidence type="ECO:0000313" key="1">
    <source>
        <dbReference type="EMBL" id="GGG78598.1"/>
    </source>
</evidence>
<protein>
    <submittedName>
        <fullName evidence="1">Uncharacterized protein</fullName>
    </submittedName>
</protein>
<reference evidence="1" key="1">
    <citation type="journal article" date="2014" name="Int. J. Syst. Evol. Microbiol.">
        <title>Complete genome sequence of Corynebacterium casei LMG S-19264T (=DSM 44701T), isolated from a smear-ripened cheese.</title>
        <authorList>
            <consortium name="US DOE Joint Genome Institute (JGI-PGF)"/>
            <person name="Walter F."/>
            <person name="Albersmeier A."/>
            <person name="Kalinowski J."/>
            <person name="Ruckert C."/>
        </authorList>
    </citation>
    <scope>NUCLEOTIDE SEQUENCE</scope>
    <source>
        <strain evidence="1">CGMCC 1.12754</strain>
    </source>
</reference>
<proteinExistence type="predicted"/>
<comment type="caution">
    <text evidence="1">The sequence shown here is derived from an EMBL/GenBank/DDBJ whole genome shotgun (WGS) entry which is preliminary data.</text>
</comment>
<sequence>MFRSFFNKSESNFPIQEDGFLEEGRKIKEFKLNDGEYIDDIIMYKFV</sequence>
<evidence type="ECO:0000313" key="2">
    <source>
        <dbReference type="Proteomes" id="UP000622860"/>
    </source>
</evidence>